<dbReference type="AlphaFoldDB" id="A0A499UYM2"/>
<dbReference type="GO" id="GO:0016491">
    <property type="term" value="F:oxidoreductase activity"/>
    <property type="evidence" value="ECO:0007669"/>
    <property type="project" value="InterPro"/>
</dbReference>
<evidence type="ECO:0000313" key="3">
    <source>
        <dbReference type="Proteomes" id="UP000463951"/>
    </source>
</evidence>
<dbReference type="PANTHER" id="PTHR22893">
    <property type="entry name" value="NADH OXIDOREDUCTASE-RELATED"/>
    <property type="match status" value="1"/>
</dbReference>
<dbReference type="InterPro" id="IPR013785">
    <property type="entry name" value="Aldolase_TIM"/>
</dbReference>
<sequence length="74" mass="8001">MPASSSKWRPVTDVTAAQELVTTGQADLVAVGRAFIANPDLVQRWQTGAPLNQPDATTFYGGDHRGYTDYPHLA</sequence>
<dbReference type="InterPro" id="IPR045247">
    <property type="entry name" value="Oye-like"/>
</dbReference>
<evidence type="ECO:0000259" key="1">
    <source>
        <dbReference type="Pfam" id="PF00724"/>
    </source>
</evidence>
<feature type="domain" description="NADH:flavin oxidoreductase/NADH oxidase N-terminal" evidence="1">
    <location>
        <begin position="14"/>
        <end position="52"/>
    </location>
</feature>
<proteinExistence type="predicted"/>
<dbReference type="EMBL" id="AP019620">
    <property type="protein sequence ID" value="BBJ45158.1"/>
    <property type="molecule type" value="Genomic_DNA"/>
</dbReference>
<protein>
    <recommendedName>
        <fullName evidence="1">NADH:flavin oxidoreductase/NADH oxidase N-terminal domain-containing protein</fullName>
    </recommendedName>
</protein>
<gene>
    <name evidence="2" type="ORF">SSPO_078760</name>
</gene>
<dbReference type="Gene3D" id="3.20.20.70">
    <property type="entry name" value="Aldolase class I"/>
    <property type="match status" value="1"/>
</dbReference>
<dbReference type="SUPFAM" id="SSF51395">
    <property type="entry name" value="FMN-linked oxidoreductases"/>
    <property type="match status" value="1"/>
</dbReference>
<dbReference type="PANTHER" id="PTHR22893:SF91">
    <property type="entry name" value="NADPH DEHYDROGENASE 2-RELATED"/>
    <property type="match status" value="1"/>
</dbReference>
<organism evidence="2 3">
    <name type="scientific">Streptomyces antimycoticus</name>
    <dbReference type="NCBI Taxonomy" id="68175"/>
    <lineage>
        <taxon>Bacteria</taxon>
        <taxon>Bacillati</taxon>
        <taxon>Actinomycetota</taxon>
        <taxon>Actinomycetes</taxon>
        <taxon>Kitasatosporales</taxon>
        <taxon>Streptomycetaceae</taxon>
        <taxon>Streptomyces</taxon>
        <taxon>Streptomyces violaceusniger group</taxon>
    </lineage>
</organism>
<dbReference type="GO" id="GO:0010181">
    <property type="term" value="F:FMN binding"/>
    <property type="evidence" value="ECO:0007669"/>
    <property type="project" value="InterPro"/>
</dbReference>
<reference evidence="2 3" key="1">
    <citation type="journal article" date="2020" name="Int. J. Syst. Evol. Microbiol.">
        <title>Reclassification of Streptomyces castelarensis and Streptomyces sporoclivatus as later heterotypic synonyms of Streptomyces antimycoticus.</title>
        <authorList>
            <person name="Komaki H."/>
            <person name="Tamura T."/>
        </authorList>
    </citation>
    <scope>NUCLEOTIDE SEQUENCE [LARGE SCALE GENOMIC DNA]</scope>
    <source>
        <strain evidence="2 3">NBRC 100767</strain>
    </source>
</reference>
<name>A0A499UYM2_9ACTN</name>
<dbReference type="InterPro" id="IPR001155">
    <property type="entry name" value="OxRdtase_FMN_N"/>
</dbReference>
<accession>A0A499UYM2</accession>
<dbReference type="GO" id="GO:0005829">
    <property type="term" value="C:cytosol"/>
    <property type="evidence" value="ECO:0007669"/>
    <property type="project" value="TreeGrafter"/>
</dbReference>
<dbReference type="Pfam" id="PF00724">
    <property type="entry name" value="Oxidored_FMN"/>
    <property type="match status" value="1"/>
</dbReference>
<evidence type="ECO:0000313" key="2">
    <source>
        <dbReference type="EMBL" id="BBJ45158.1"/>
    </source>
</evidence>
<dbReference type="Proteomes" id="UP000463951">
    <property type="component" value="Chromosome"/>
</dbReference>